<accession>A0AA47M774</accession>
<reference evidence="1" key="1">
    <citation type="journal article" date="2023" name="Front. Mar. Sci.">
        <title>A new Merluccius polli reference genome to investigate the effects of global change in West African waters.</title>
        <authorList>
            <person name="Mateo J.L."/>
            <person name="Blanco-Fernandez C."/>
            <person name="Garcia-Vazquez E."/>
            <person name="Machado-Schiaffino G."/>
        </authorList>
    </citation>
    <scope>NUCLEOTIDE SEQUENCE</scope>
    <source>
        <strain evidence="1">C29</strain>
        <tissue evidence="1">Fin</tissue>
    </source>
</reference>
<evidence type="ECO:0000313" key="3">
    <source>
        <dbReference type="Proteomes" id="UP001174136"/>
    </source>
</evidence>
<sequence length="218" mass="25494">MEDLFHGSVCSNLLESFLQYVSIQDQDILKKALEDFSSVDPDELMEVLENYECRKMVKAETLPQILKEIAHKELVQKPRYVIDCWKEAMHGKVNIAHDDLLARYQALRPNPRRVQGLLDFQEVMTSKQREVENHLRRYLRELDEDHLGKFLRFTTGSDLISCTKIQVVFTKMSDFSRRPIGHTCGFVLEVSDSYDNFPDFRSEFNAVLDSNIWVMDIV</sequence>
<dbReference type="Proteomes" id="UP001174136">
    <property type="component" value="Unassembled WGS sequence"/>
</dbReference>
<dbReference type="SUPFAM" id="SSF56204">
    <property type="entry name" value="Hect, E3 ligase catalytic domain"/>
    <property type="match status" value="1"/>
</dbReference>
<dbReference type="EMBL" id="JAOPHQ010000855">
    <property type="protein sequence ID" value="KAK0153287.1"/>
    <property type="molecule type" value="Genomic_DNA"/>
</dbReference>
<name>A0AA47M774_MERPO</name>
<organism evidence="1 3">
    <name type="scientific">Merluccius polli</name>
    <name type="common">Benguela hake</name>
    <name type="synonym">Merluccius cadenati</name>
    <dbReference type="NCBI Taxonomy" id="89951"/>
    <lineage>
        <taxon>Eukaryota</taxon>
        <taxon>Metazoa</taxon>
        <taxon>Chordata</taxon>
        <taxon>Craniata</taxon>
        <taxon>Vertebrata</taxon>
        <taxon>Euteleostomi</taxon>
        <taxon>Actinopterygii</taxon>
        <taxon>Neopterygii</taxon>
        <taxon>Teleostei</taxon>
        <taxon>Neoteleostei</taxon>
        <taxon>Acanthomorphata</taxon>
        <taxon>Zeiogadaria</taxon>
        <taxon>Gadariae</taxon>
        <taxon>Gadiformes</taxon>
        <taxon>Gadoidei</taxon>
        <taxon>Merlucciidae</taxon>
        <taxon>Merluccius</taxon>
    </lineage>
</organism>
<comment type="caution">
    <text evidence="1">The sequence shown here is derived from an EMBL/GenBank/DDBJ whole genome shotgun (WGS) entry which is preliminary data.</text>
</comment>
<keyword evidence="3" id="KW-1185">Reference proteome</keyword>
<gene>
    <name evidence="2" type="ORF">N1851_005020</name>
    <name evidence="1" type="ORF">N1851_029440</name>
</gene>
<proteinExistence type="predicted"/>
<dbReference type="AlphaFoldDB" id="A0AA47M774"/>
<evidence type="ECO:0000313" key="2">
    <source>
        <dbReference type="EMBL" id="KAK0153287.1"/>
    </source>
</evidence>
<dbReference type="EMBL" id="JAOPHQ010005572">
    <property type="protein sequence ID" value="KAK0134846.1"/>
    <property type="molecule type" value="Genomic_DNA"/>
</dbReference>
<evidence type="ECO:0000313" key="1">
    <source>
        <dbReference type="EMBL" id="KAK0134846.1"/>
    </source>
</evidence>
<dbReference type="InterPro" id="IPR035983">
    <property type="entry name" value="Hect_E3_ubiquitin_ligase"/>
</dbReference>
<dbReference type="GO" id="GO:0004842">
    <property type="term" value="F:ubiquitin-protein transferase activity"/>
    <property type="evidence" value="ECO:0007669"/>
    <property type="project" value="InterPro"/>
</dbReference>
<protein>
    <submittedName>
        <fullName evidence="1">Uncharacterized protein</fullName>
    </submittedName>
</protein>